<protein>
    <submittedName>
        <fullName evidence="1">Uncharacterized protein</fullName>
    </submittedName>
</protein>
<organism evidence="1 2">
    <name type="scientific">Brachyspira aalborgi</name>
    <dbReference type="NCBI Taxonomy" id="29522"/>
    <lineage>
        <taxon>Bacteria</taxon>
        <taxon>Pseudomonadati</taxon>
        <taxon>Spirochaetota</taxon>
        <taxon>Spirochaetia</taxon>
        <taxon>Brachyspirales</taxon>
        <taxon>Brachyspiraceae</taxon>
        <taxon>Brachyspira</taxon>
    </lineage>
</organism>
<name>A0A5C8G4W4_9SPIR</name>
<accession>A0A5C8G4W4</accession>
<gene>
    <name evidence="1" type="ORF">EPJ76_02980</name>
</gene>
<sequence>MSVEMGYKITKEICLDFYGATTKERVEELLAKNGLSNNKEKTKFLEQIMGVQKSFNIKPQNNIDDDQLEYDIRLAKFLEGSWRTL</sequence>
<dbReference type="AlphaFoldDB" id="A0A5C8G4W4"/>
<proteinExistence type="predicted"/>
<dbReference type="RefSeq" id="WP_147530471.1">
    <property type="nucleotide sequence ID" value="NZ_SAYI01000013.1"/>
</dbReference>
<evidence type="ECO:0000313" key="1">
    <source>
        <dbReference type="EMBL" id="TXJ57062.1"/>
    </source>
</evidence>
<dbReference type="EMBL" id="SAYI01000013">
    <property type="protein sequence ID" value="TXJ57062.1"/>
    <property type="molecule type" value="Genomic_DNA"/>
</dbReference>
<evidence type="ECO:0000313" key="2">
    <source>
        <dbReference type="Proteomes" id="UP000322327"/>
    </source>
</evidence>
<comment type="caution">
    <text evidence="1">The sequence shown here is derived from an EMBL/GenBank/DDBJ whole genome shotgun (WGS) entry which is preliminary data.</text>
</comment>
<dbReference type="Proteomes" id="UP000322327">
    <property type="component" value="Unassembled WGS sequence"/>
</dbReference>
<reference evidence="1 2" key="1">
    <citation type="journal article" date="1992" name="Lakartidningen">
        <title>[Penicillin V and not amoxicillin is the first choice preparation in acute otitis].</title>
        <authorList>
            <person name="Kamme C."/>
            <person name="Lundgren K."/>
            <person name="Prellner K."/>
        </authorList>
    </citation>
    <scope>NUCLEOTIDE SEQUENCE [LARGE SCALE GENOMIC DNA]</scope>
    <source>
        <strain evidence="1 2">PC3053II</strain>
    </source>
</reference>